<gene>
    <name evidence="10" type="ORF">M0R45_036042</name>
</gene>
<feature type="region of interest" description="Disordered" evidence="8">
    <location>
        <begin position="93"/>
        <end position="182"/>
    </location>
</feature>
<dbReference type="Pfam" id="PF02892">
    <property type="entry name" value="zf-BED"/>
    <property type="match status" value="1"/>
</dbReference>
<dbReference type="EMBL" id="JBEDUW010000007">
    <property type="protein sequence ID" value="KAK9912170.1"/>
    <property type="molecule type" value="Genomic_DNA"/>
</dbReference>
<dbReference type="Pfam" id="PF04937">
    <property type="entry name" value="DUF659"/>
    <property type="match status" value="1"/>
</dbReference>
<feature type="compositionally biased region" description="Gly residues" evidence="8">
    <location>
        <begin position="661"/>
        <end position="670"/>
    </location>
</feature>
<comment type="caution">
    <text evidence="10">The sequence shown here is derived from an EMBL/GenBank/DDBJ whole genome shotgun (WGS) entry which is preliminary data.</text>
</comment>
<feature type="region of interest" description="Disordered" evidence="8">
    <location>
        <begin position="691"/>
        <end position="736"/>
    </location>
</feature>
<dbReference type="InterPro" id="IPR012337">
    <property type="entry name" value="RNaseH-like_sf"/>
</dbReference>
<evidence type="ECO:0000313" key="11">
    <source>
        <dbReference type="Proteomes" id="UP001457282"/>
    </source>
</evidence>
<evidence type="ECO:0000256" key="5">
    <source>
        <dbReference type="ARBA" id="ARBA00023125"/>
    </source>
</evidence>
<evidence type="ECO:0000256" key="7">
    <source>
        <dbReference type="PROSITE-ProRule" id="PRU00027"/>
    </source>
</evidence>
<keyword evidence="2" id="KW-0479">Metal-binding</keyword>
<evidence type="ECO:0000256" key="3">
    <source>
        <dbReference type="ARBA" id="ARBA00022771"/>
    </source>
</evidence>
<dbReference type="SUPFAM" id="SSF53098">
    <property type="entry name" value="Ribonuclease H-like"/>
    <property type="match status" value="1"/>
</dbReference>
<dbReference type="PROSITE" id="PS50808">
    <property type="entry name" value="ZF_BED"/>
    <property type="match status" value="1"/>
</dbReference>
<sequence>MASGGNRRDPAWEHGDQIPGNRYGTVCKYCGLVMKSGGVTRLKYHLTGMDPGHNVQRCESVPREVKKFISSLLMNKQKEKAKKTHIMEGIRAELRGDLMSQQDDSDDEDYDDDDDDMGPQERAALRQAMRASKQAEWEREHLHKLPNKGHSRGSSSSTHMQRSTSLRESQPTQPLAPNLNKSFRARQKSIKNLFSGGSVKEVMGRLISKFFIYDNVPAEKASSHHFQNMVIGCQRAGEGVQPPSPYEIRNKYLEMEFKDISEYVDTLRAGWETYGCTIMCDGWTGPTKLSIINFMVYSKGTTVFLKSVDSSGEKKDNQYIYKLLREVIREVGEHNVVQVVTDNAANYVKAEVYPTIGAVYELMRVVREELEKKHGAKWVVKIIDDRWYKTLWHDLHTAGYYLNPRYNYKPGVGDDSILIKAVHNVFSKLDPNSPTIGQFGKELIYFKDAKLSFGMPAAIAARTEMSPTDWWVLYGSDAPTVRRLAIKVLSQTASASACERNWSTFALIHTKQRNKLGYGRLEKLVFCYYNMRLKIRDKEAEQDQVDRKDPLDVFDMGTELYDEENDQLYQWIRPLHLDDEERNPAPRVARAARAEGINVEQVIQEEVIGSDNDDESFEALMNRTNLLPRPSRIESHSSHHPTWINDDSSTRSEGSPSTQAGGSGGAGGYTGSQIGHMSPFTDEQYFTHATQDEDHGSRRAGSGIGAIGKNYTPRERGHENLSRHEEDSLSTTFDSMGVGGRNYGPYPSYFMPYGMQSSDNSWTKSEAQSSNDYGYGQSRAMPDTYYNYQHQNPQPIPPDPYGWHINQYMQNYMGEVSFNDYSSQYTQDSTQRDDEDNQNFEPHRSSMWF</sequence>
<evidence type="ECO:0000256" key="6">
    <source>
        <dbReference type="ARBA" id="ARBA00023242"/>
    </source>
</evidence>
<dbReference type="GO" id="GO:0046983">
    <property type="term" value="F:protein dimerization activity"/>
    <property type="evidence" value="ECO:0007669"/>
    <property type="project" value="InterPro"/>
</dbReference>
<dbReference type="GO" id="GO:0003677">
    <property type="term" value="F:DNA binding"/>
    <property type="evidence" value="ECO:0007669"/>
    <property type="project" value="UniProtKB-KW"/>
</dbReference>
<dbReference type="Pfam" id="PF05699">
    <property type="entry name" value="Dimer_Tnp_hAT"/>
    <property type="match status" value="1"/>
</dbReference>
<evidence type="ECO:0000256" key="1">
    <source>
        <dbReference type="ARBA" id="ARBA00004123"/>
    </source>
</evidence>
<dbReference type="AlphaFoldDB" id="A0AAW1VWQ1"/>
<dbReference type="PANTHER" id="PTHR46951">
    <property type="entry name" value="BED-TYPE DOMAIN-CONTAINING PROTEIN"/>
    <property type="match status" value="1"/>
</dbReference>
<reference evidence="10 11" key="1">
    <citation type="journal article" date="2023" name="G3 (Bethesda)">
        <title>A chromosome-length genome assembly and annotation of blackberry (Rubus argutus, cv. 'Hillquist').</title>
        <authorList>
            <person name="Bruna T."/>
            <person name="Aryal R."/>
            <person name="Dudchenko O."/>
            <person name="Sargent D.J."/>
            <person name="Mead D."/>
            <person name="Buti M."/>
            <person name="Cavallini A."/>
            <person name="Hytonen T."/>
            <person name="Andres J."/>
            <person name="Pham M."/>
            <person name="Weisz D."/>
            <person name="Mascagni F."/>
            <person name="Usai G."/>
            <person name="Natali L."/>
            <person name="Bassil N."/>
            <person name="Fernandez G.E."/>
            <person name="Lomsadze A."/>
            <person name="Armour M."/>
            <person name="Olukolu B."/>
            <person name="Poorten T."/>
            <person name="Britton C."/>
            <person name="Davik J."/>
            <person name="Ashrafi H."/>
            <person name="Aiden E.L."/>
            <person name="Borodovsky M."/>
            <person name="Worthington M."/>
        </authorList>
    </citation>
    <scope>NUCLEOTIDE SEQUENCE [LARGE SCALE GENOMIC DNA]</scope>
    <source>
        <strain evidence="10">PI 553951</strain>
    </source>
</reference>
<organism evidence="10 11">
    <name type="scientific">Rubus argutus</name>
    <name type="common">Southern blackberry</name>
    <dbReference type="NCBI Taxonomy" id="59490"/>
    <lineage>
        <taxon>Eukaryota</taxon>
        <taxon>Viridiplantae</taxon>
        <taxon>Streptophyta</taxon>
        <taxon>Embryophyta</taxon>
        <taxon>Tracheophyta</taxon>
        <taxon>Spermatophyta</taxon>
        <taxon>Magnoliopsida</taxon>
        <taxon>eudicotyledons</taxon>
        <taxon>Gunneridae</taxon>
        <taxon>Pentapetalae</taxon>
        <taxon>rosids</taxon>
        <taxon>fabids</taxon>
        <taxon>Rosales</taxon>
        <taxon>Rosaceae</taxon>
        <taxon>Rosoideae</taxon>
        <taxon>Rosoideae incertae sedis</taxon>
        <taxon>Rubus</taxon>
    </lineage>
</organism>
<evidence type="ECO:0000256" key="8">
    <source>
        <dbReference type="SAM" id="MobiDB-lite"/>
    </source>
</evidence>
<feature type="compositionally biased region" description="Acidic residues" evidence="8">
    <location>
        <begin position="103"/>
        <end position="118"/>
    </location>
</feature>
<evidence type="ECO:0000256" key="4">
    <source>
        <dbReference type="ARBA" id="ARBA00022833"/>
    </source>
</evidence>
<dbReference type="GO" id="GO:0005634">
    <property type="term" value="C:nucleus"/>
    <property type="evidence" value="ECO:0007669"/>
    <property type="project" value="UniProtKB-SubCell"/>
</dbReference>
<keyword evidence="5" id="KW-0238">DNA-binding</keyword>
<keyword evidence="6" id="KW-0539">Nucleus</keyword>
<evidence type="ECO:0000259" key="9">
    <source>
        <dbReference type="PROSITE" id="PS50808"/>
    </source>
</evidence>
<feature type="compositionally biased region" description="Low complexity" evidence="8">
    <location>
        <begin position="152"/>
        <end position="164"/>
    </location>
</feature>
<comment type="subcellular location">
    <subcellularLocation>
        <location evidence="1">Nucleus</location>
    </subcellularLocation>
</comment>
<feature type="region of interest" description="Disordered" evidence="8">
    <location>
        <begin position="629"/>
        <end position="678"/>
    </location>
</feature>
<keyword evidence="11" id="KW-1185">Reference proteome</keyword>
<dbReference type="GO" id="GO:0008270">
    <property type="term" value="F:zinc ion binding"/>
    <property type="evidence" value="ECO:0007669"/>
    <property type="project" value="UniProtKB-KW"/>
</dbReference>
<keyword evidence="3 7" id="KW-0863">Zinc-finger</keyword>
<dbReference type="PANTHER" id="PTHR46951:SF2">
    <property type="entry name" value="BED-TYPE DOMAIN-CONTAINING PROTEIN"/>
    <property type="match status" value="1"/>
</dbReference>
<keyword evidence="4" id="KW-0862">Zinc</keyword>
<proteinExistence type="predicted"/>
<evidence type="ECO:0000313" key="10">
    <source>
        <dbReference type="EMBL" id="KAK9912170.1"/>
    </source>
</evidence>
<protein>
    <recommendedName>
        <fullName evidence="9">BED-type domain-containing protein</fullName>
    </recommendedName>
</protein>
<feature type="domain" description="BED-type" evidence="9">
    <location>
        <begin position="6"/>
        <end position="65"/>
    </location>
</feature>
<feature type="compositionally biased region" description="Basic and acidic residues" evidence="8">
    <location>
        <begin position="712"/>
        <end position="727"/>
    </location>
</feature>
<feature type="compositionally biased region" description="Polar residues" evidence="8">
    <location>
        <begin position="166"/>
        <end position="181"/>
    </location>
</feature>
<feature type="compositionally biased region" description="Basic and acidic residues" evidence="8">
    <location>
        <begin position="133"/>
        <end position="143"/>
    </location>
</feature>
<feature type="region of interest" description="Disordered" evidence="8">
    <location>
        <begin position="822"/>
        <end position="849"/>
    </location>
</feature>
<dbReference type="InterPro" id="IPR008906">
    <property type="entry name" value="HATC_C_dom"/>
</dbReference>
<dbReference type="Proteomes" id="UP001457282">
    <property type="component" value="Unassembled WGS sequence"/>
</dbReference>
<name>A0AAW1VWQ1_RUBAR</name>
<dbReference type="InterPro" id="IPR007021">
    <property type="entry name" value="DUF659"/>
</dbReference>
<accession>A0AAW1VWQ1</accession>
<evidence type="ECO:0000256" key="2">
    <source>
        <dbReference type="ARBA" id="ARBA00022723"/>
    </source>
</evidence>
<dbReference type="InterPro" id="IPR003656">
    <property type="entry name" value="Znf_BED"/>
</dbReference>